<proteinExistence type="predicted"/>
<dbReference type="OrthoDB" id="9814800at2"/>
<dbReference type="InterPro" id="IPR029467">
    <property type="entry name" value="Cyt_c7-like"/>
</dbReference>
<feature type="domain" description="Cytochrome c7-like" evidence="2">
    <location>
        <begin position="126"/>
        <end position="215"/>
    </location>
</feature>
<accession>A0A4U1JEK3</accession>
<keyword evidence="1" id="KW-0472">Membrane</keyword>
<dbReference type="PANTHER" id="PTHR39425:SF1">
    <property type="entry name" value="CYTOCHROME C7-LIKE DOMAIN-CONTAINING PROTEIN"/>
    <property type="match status" value="1"/>
</dbReference>
<dbReference type="PANTHER" id="PTHR39425">
    <property type="entry name" value="LIPOPROTEIN CYTOCHROME C"/>
    <property type="match status" value="1"/>
</dbReference>
<dbReference type="Proteomes" id="UP000309215">
    <property type="component" value="Unassembled WGS sequence"/>
</dbReference>
<feature type="transmembrane region" description="Helical" evidence="1">
    <location>
        <begin position="12"/>
        <end position="35"/>
    </location>
</feature>
<keyword evidence="1" id="KW-1133">Transmembrane helix</keyword>
<evidence type="ECO:0000313" key="3">
    <source>
        <dbReference type="EMBL" id="TKD09507.1"/>
    </source>
</evidence>
<comment type="caution">
    <text evidence="3">The sequence shown here is derived from an EMBL/GenBank/DDBJ whole genome shotgun (WGS) entry which is preliminary data.</text>
</comment>
<gene>
    <name evidence="3" type="ORF">E8A74_12340</name>
</gene>
<dbReference type="RefSeq" id="WP_136929180.1">
    <property type="nucleotide sequence ID" value="NZ_SSMQ01000010.1"/>
</dbReference>
<evidence type="ECO:0000259" key="2">
    <source>
        <dbReference type="Pfam" id="PF14522"/>
    </source>
</evidence>
<dbReference type="Gene3D" id="3.90.10.10">
    <property type="entry name" value="Cytochrome C3"/>
    <property type="match status" value="2"/>
</dbReference>
<evidence type="ECO:0000313" key="4">
    <source>
        <dbReference type="Proteomes" id="UP000309215"/>
    </source>
</evidence>
<dbReference type="SUPFAM" id="SSF48695">
    <property type="entry name" value="Multiheme cytochromes"/>
    <property type="match status" value="1"/>
</dbReference>
<evidence type="ECO:0000256" key="1">
    <source>
        <dbReference type="SAM" id="Phobius"/>
    </source>
</evidence>
<dbReference type="InterPro" id="IPR036280">
    <property type="entry name" value="Multihaem_cyt_sf"/>
</dbReference>
<dbReference type="Pfam" id="PF14522">
    <property type="entry name" value="Cytochrome_C7"/>
    <property type="match status" value="1"/>
</dbReference>
<keyword evidence="1" id="KW-0812">Transmembrane</keyword>
<organism evidence="3 4">
    <name type="scientific">Polyangium fumosum</name>
    <dbReference type="NCBI Taxonomy" id="889272"/>
    <lineage>
        <taxon>Bacteria</taxon>
        <taxon>Pseudomonadati</taxon>
        <taxon>Myxococcota</taxon>
        <taxon>Polyangia</taxon>
        <taxon>Polyangiales</taxon>
        <taxon>Polyangiaceae</taxon>
        <taxon>Polyangium</taxon>
    </lineage>
</organism>
<protein>
    <submittedName>
        <fullName evidence="3">Cytochrome C</fullName>
    </submittedName>
</protein>
<dbReference type="CDD" id="cd08168">
    <property type="entry name" value="Cytochrom_C3"/>
    <property type="match status" value="1"/>
</dbReference>
<sequence>MAALFRPWTNTAFRIALIGLVGGAGALLVTPMIWVRTPNWRRQFDQVDQPVEFDHRHHVQDDGIDCLFCHREATVSSTAGIPSTDLCMGCHNQVWNKSPMLEPVRRSYFSGLPIPWNRVHDVPDFVYFNHAIHINKGVGCVSCHGRVDEMGRVFQVADLSMKWCLDCHRQPEKHVRPLDRVTDMTWRAADQSTLGPYLVREYGVRSVTNCSACHR</sequence>
<reference evidence="3 4" key="1">
    <citation type="submission" date="2019-04" db="EMBL/GenBank/DDBJ databases">
        <authorList>
            <person name="Li Y."/>
            <person name="Wang J."/>
        </authorList>
    </citation>
    <scope>NUCLEOTIDE SEQUENCE [LARGE SCALE GENOMIC DNA]</scope>
    <source>
        <strain evidence="3 4">DSM 14668</strain>
    </source>
</reference>
<keyword evidence="4" id="KW-1185">Reference proteome</keyword>
<name>A0A4U1JEK3_9BACT</name>
<dbReference type="EMBL" id="SSMQ01000010">
    <property type="protein sequence ID" value="TKD09507.1"/>
    <property type="molecule type" value="Genomic_DNA"/>
</dbReference>
<dbReference type="AlphaFoldDB" id="A0A4U1JEK3"/>